<sequence>MDKFVVRLPKDDMMKQESKHERNYKQATLESLRRVVVIEDIERYKSILELPGQPKENMIEALKELDKKVPSREVLKSTRIGHTVNNLRKHSDDPEIKSLAKEVYKHWRTFIEEHANKPSIEVRCDKQTESLRSNAKKLLSEAIEMKVDHELVENIEREVFHQSSRLVSGAYRRTVRALVFALKHKPELRVQLPMTLLPDSFGVSEICSKDTCETLQEYTHSHTQLQIDNHCLSPTSHAFACFHSLVWV</sequence>
<reference evidence="2" key="1">
    <citation type="submission" date="2025-08" db="UniProtKB">
        <authorList>
            <consortium name="RefSeq"/>
        </authorList>
    </citation>
    <scope>IDENTIFICATION</scope>
    <source>
        <strain evidence="2">Tuebingen</strain>
        <tissue evidence="2">Fibroblasts and whole tissue</tissue>
    </source>
</reference>
<name>A0AC58H2A1_DANRE</name>
<evidence type="ECO:0000313" key="1">
    <source>
        <dbReference type="Proteomes" id="UP000000437"/>
    </source>
</evidence>
<dbReference type="Proteomes" id="UP000000437">
    <property type="component" value="Chromosome 2"/>
</dbReference>
<gene>
    <name evidence="2" type="primary">tceanc2</name>
    <name evidence="2" type="synonym">si:dkey-63k7.9</name>
    <name evidence="2" type="synonym">tcean2</name>
</gene>
<dbReference type="RefSeq" id="XP_073776097.1">
    <property type="nucleotide sequence ID" value="XM_073919996.1"/>
</dbReference>
<protein>
    <submittedName>
        <fullName evidence="2">Transcription elongation factor A N-terminal and central domain-containing protein 2 isoform X1</fullName>
    </submittedName>
</protein>
<keyword evidence="2" id="KW-0251">Elongation factor</keyword>
<evidence type="ECO:0000313" key="2">
    <source>
        <dbReference type="RefSeq" id="XP_073776097.1"/>
    </source>
</evidence>
<accession>A0AC58H2A1</accession>
<organism evidence="1 2">
    <name type="scientific">Danio rerio</name>
    <name type="common">Zebrafish</name>
    <name type="synonym">Brachydanio rerio</name>
    <dbReference type="NCBI Taxonomy" id="7955"/>
    <lineage>
        <taxon>Eukaryota</taxon>
        <taxon>Metazoa</taxon>
        <taxon>Chordata</taxon>
        <taxon>Craniata</taxon>
        <taxon>Vertebrata</taxon>
        <taxon>Euteleostomi</taxon>
        <taxon>Actinopterygii</taxon>
        <taxon>Neopterygii</taxon>
        <taxon>Teleostei</taxon>
        <taxon>Ostariophysi</taxon>
        <taxon>Cypriniformes</taxon>
        <taxon>Danionidae</taxon>
        <taxon>Danioninae</taxon>
        <taxon>Danio</taxon>
    </lineage>
</organism>
<keyword evidence="1" id="KW-1185">Reference proteome</keyword>
<proteinExistence type="predicted"/>
<keyword evidence="2" id="KW-0648">Protein biosynthesis</keyword>